<dbReference type="Proteomes" id="UP000800041">
    <property type="component" value="Unassembled WGS sequence"/>
</dbReference>
<accession>A0A6G1GPN5</accession>
<evidence type="ECO:0000313" key="3">
    <source>
        <dbReference type="Proteomes" id="UP000800041"/>
    </source>
</evidence>
<protein>
    <submittedName>
        <fullName evidence="2">Uncharacterized protein</fullName>
    </submittedName>
</protein>
<dbReference type="OrthoDB" id="3737666at2759"/>
<sequence>PQEKTRRPPSKTPDPREAILAARDLIVLASQLTQDRIEQTSILDLLQIFREYTEKGQVRYASSIIASQVASLENISRRIDSKTKIQKPSQPVKPAQPTQSPFPSQRPIQPQQTKASYAQMASPRTGETGKAEWTTVQKKSNPQAQIKEFNRSDRDSWFLSGPSSHRSIL</sequence>
<dbReference type="AlphaFoldDB" id="A0A6G1GPN5"/>
<dbReference type="EMBL" id="ML977181">
    <property type="protein sequence ID" value="KAF1982792.1"/>
    <property type="molecule type" value="Genomic_DNA"/>
</dbReference>
<evidence type="ECO:0000313" key="2">
    <source>
        <dbReference type="EMBL" id="KAF1982792.1"/>
    </source>
</evidence>
<gene>
    <name evidence="2" type="ORF">K402DRAFT_339830</name>
</gene>
<feature type="compositionally biased region" description="Polar residues" evidence="1">
    <location>
        <begin position="134"/>
        <end position="144"/>
    </location>
</feature>
<feature type="non-terminal residue" evidence="2">
    <location>
        <position position="1"/>
    </location>
</feature>
<keyword evidence="3" id="KW-1185">Reference proteome</keyword>
<evidence type="ECO:0000256" key="1">
    <source>
        <dbReference type="SAM" id="MobiDB-lite"/>
    </source>
</evidence>
<name>A0A6G1GPN5_9PEZI</name>
<reference evidence="2" key="1">
    <citation type="journal article" date="2020" name="Stud. Mycol.">
        <title>101 Dothideomycetes genomes: a test case for predicting lifestyles and emergence of pathogens.</title>
        <authorList>
            <person name="Haridas S."/>
            <person name="Albert R."/>
            <person name="Binder M."/>
            <person name="Bloem J."/>
            <person name="Labutti K."/>
            <person name="Salamov A."/>
            <person name="Andreopoulos B."/>
            <person name="Baker S."/>
            <person name="Barry K."/>
            <person name="Bills G."/>
            <person name="Bluhm B."/>
            <person name="Cannon C."/>
            <person name="Castanera R."/>
            <person name="Culley D."/>
            <person name="Daum C."/>
            <person name="Ezra D."/>
            <person name="Gonzalez J."/>
            <person name="Henrissat B."/>
            <person name="Kuo A."/>
            <person name="Liang C."/>
            <person name="Lipzen A."/>
            <person name="Lutzoni F."/>
            <person name="Magnuson J."/>
            <person name="Mondo S."/>
            <person name="Nolan M."/>
            <person name="Ohm R."/>
            <person name="Pangilinan J."/>
            <person name="Park H.-J."/>
            <person name="Ramirez L."/>
            <person name="Alfaro M."/>
            <person name="Sun H."/>
            <person name="Tritt A."/>
            <person name="Yoshinaga Y."/>
            <person name="Zwiers L.-H."/>
            <person name="Turgeon B."/>
            <person name="Goodwin S."/>
            <person name="Spatafora J."/>
            <person name="Crous P."/>
            <person name="Grigoriev I."/>
        </authorList>
    </citation>
    <scope>NUCLEOTIDE SEQUENCE</scope>
    <source>
        <strain evidence="2">CBS 113979</strain>
    </source>
</reference>
<feature type="compositionally biased region" description="Polar residues" evidence="1">
    <location>
        <begin position="96"/>
        <end position="116"/>
    </location>
</feature>
<organism evidence="2 3">
    <name type="scientific">Aulographum hederae CBS 113979</name>
    <dbReference type="NCBI Taxonomy" id="1176131"/>
    <lineage>
        <taxon>Eukaryota</taxon>
        <taxon>Fungi</taxon>
        <taxon>Dikarya</taxon>
        <taxon>Ascomycota</taxon>
        <taxon>Pezizomycotina</taxon>
        <taxon>Dothideomycetes</taxon>
        <taxon>Pleosporomycetidae</taxon>
        <taxon>Aulographales</taxon>
        <taxon>Aulographaceae</taxon>
    </lineage>
</organism>
<feature type="region of interest" description="Disordered" evidence="1">
    <location>
        <begin position="81"/>
        <end position="169"/>
    </location>
</feature>
<proteinExistence type="predicted"/>